<keyword evidence="5" id="KW-1185">Reference proteome</keyword>
<dbReference type="InterPro" id="IPR001507">
    <property type="entry name" value="ZP_dom"/>
</dbReference>
<organism evidence="4 5">
    <name type="scientific">Cercopithifilaria johnstoni</name>
    <dbReference type="NCBI Taxonomy" id="2874296"/>
    <lineage>
        <taxon>Eukaryota</taxon>
        <taxon>Metazoa</taxon>
        <taxon>Ecdysozoa</taxon>
        <taxon>Nematoda</taxon>
        <taxon>Chromadorea</taxon>
        <taxon>Rhabditida</taxon>
        <taxon>Spirurina</taxon>
        <taxon>Spiruromorpha</taxon>
        <taxon>Filarioidea</taxon>
        <taxon>Onchocercidae</taxon>
        <taxon>Cercopithifilaria</taxon>
    </lineage>
</organism>
<dbReference type="Proteomes" id="UP000746747">
    <property type="component" value="Unassembled WGS sequence"/>
</dbReference>
<sequence length="221" mass="25243">MFILIRILCQILLLPCITSSTMLINGFDDYNTADDDYNTANDDYSTADNDYNTADDDDDVINLPVSKFPEPDCKYRVRLYNRNGPELKRQVGIGEPVYHHWTCNYKQQQNGLFCILVNNCTISNPRPDSSAVPIIDEFGCSLFPIIMPHVEYDGDLEGGLQMNVFLVDIDQSSITFHCDIKLLLKLHGICQRPLCPPIRRYFLRSQRSSITFQTTSNAPFQ</sequence>
<dbReference type="AlphaFoldDB" id="A0A8J2LU33"/>
<feature type="chain" id="PRO_5035231485" description="ZP domain-containing protein" evidence="2">
    <location>
        <begin position="20"/>
        <end position="221"/>
    </location>
</feature>
<dbReference type="PANTHER" id="PTHR22907:SF34">
    <property type="entry name" value="ZP DOMAIN-CONTAINING PROTEIN"/>
    <property type="match status" value="1"/>
</dbReference>
<dbReference type="InterPro" id="IPR051962">
    <property type="entry name" value="Cuticlin"/>
</dbReference>
<name>A0A8J2LU33_9BILA</name>
<dbReference type="EMBL" id="CAKAEH010001326">
    <property type="protein sequence ID" value="CAG9534746.1"/>
    <property type="molecule type" value="Genomic_DNA"/>
</dbReference>
<feature type="domain" description="ZP" evidence="3">
    <location>
        <begin position="1"/>
        <end position="202"/>
    </location>
</feature>
<protein>
    <recommendedName>
        <fullName evidence="3">ZP domain-containing protein</fullName>
    </recommendedName>
</protein>
<accession>A0A8J2LU33</accession>
<reference evidence="4" key="1">
    <citation type="submission" date="2021-09" db="EMBL/GenBank/DDBJ databases">
        <authorList>
            <consortium name="Pathogen Informatics"/>
        </authorList>
    </citation>
    <scope>NUCLEOTIDE SEQUENCE</scope>
</reference>
<proteinExistence type="predicted"/>
<dbReference type="PROSITE" id="PS51034">
    <property type="entry name" value="ZP_2"/>
    <property type="match status" value="1"/>
</dbReference>
<keyword evidence="1 2" id="KW-0732">Signal</keyword>
<comment type="caution">
    <text evidence="4">The sequence shown here is derived from an EMBL/GenBank/DDBJ whole genome shotgun (WGS) entry which is preliminary data.</text>
</comment>
<evidence type="ECO:0000259" key="3">
    <source>
        <dbReference type="PROSITE" id="PS51034"/>
    </source>
</evidence>
<evidence type="ECO:0000313" key="4">
    <source>
        <dbReference type="EMBL" id="CAG9534746.1"/>
    </source>
</evidence>
<gene>
    <name evidence="4" type="ORF">CJOHNSTONI_LOCUS4853</name>
</gene>
<dbReference type="OrthoDB" id="5919011at2759"/>
<dbReference type="InterPro" id="IPR057475">
    <property type="entry name" value="CUT_C"/>
</dbReference>
<feature type="signal peptide" evidence="2">
    <location>
        <begin position="1"/>
        <end position="19"/>
    </location>
</feature>
<evidence type="ECO:0000256" key="2">
    <source>
        <dbReference type="SAM" id="SignalP"/>
    </source>
</evidence>
<evidence type="ECO:0000256" key="1">
    <source>
        <dbReference type="ARBA" id="ARBA00022729"/>
    </source>
</evidence>
<dbReference type="Pfam" id="PF25301">
    <property type="entry name" value="CUT_C"/>
    <property type="match status" value="1"/>
</dbReference>
<dbReference type="PANTHER" id="PTHR22907">
    <property type="entry name" value="GH04558P"/>
    <property type="match status" value="1"/>
</dbReference>
<evidence type="ECO:0000313" key="5">
    <source>
        <dbReference type="Proteomes" id="UP000746747"/>
    </source>
</evidence>